<proteinExistence type="predicted"/>
<evidence type="ECO:0000313" key="2">
    <source>
        <dbReference type="Proteomes" id="UP000784294"/>
    </source>
</evidence>
<sequence>MTSTLVHDQFAKPDQLRKSGVEDFVRMANSSWLPIMDLVLDSTNEAFHSSNIGNNTARLLRVGYNSATIAATHCSNGIAKNVGVSGTRFASIGDIIVEPYSQLILPAFLGRCIP</sequence>
<evidence type="ECO:0000313" key="1">
    <source>
        <dbReference type="EMBL" id="VEL39874.1"/>
    </source>
</evidence>
<dbReference type="EMBL" id="CAAALY010262835">
    <property type="protein sequence ID" value="VEL39874.1"/>
    <property type="molecule type" value="Genomic_DNA"/>
</dbReference>
<dbReference type="AlphaFoldDB" id="A0A3S5B482"/>
<reference evidence="1" key="1">
    <citation type="submission" date="2018-11" db="EMBL/GenBank/DDBJ databases">
        <authorList>
            <consortium name="Pathogen Informatics"/>
        </authorList>
    </citation>
    <scope>NUCLEOTIDE SEQUENCE</scope>
</reference>
<organism evidence="1 2">
    <name type="scientific">Protopolystoma xenopodis</name>
    <dbReference type="NCBI Taxonomy" id="117903"/>
    <lineage>
        <taxon>Eukaryota</taxon>
        <taxon>Metazoa</taxon>
        <taxon>Spiralia</taxon>
        <taxon>Lophotrochozoa</taxon>
        <taxon>Platyhelminthes</taxon>
        <taxon>Monogenea</taxon>
        <taxon>Polyopisthocotylea</taxon>
        <taxon>Polystomatidea</taxon>
        <taxon>Polystomatidae</taxon>
        <taxon>Protopolystoma</taxon>
    </lineage>
</organism>
<dbReference type="Proteomes" id="UP000784294">
    <property type="component" value="Unassembled WGS sequence"/>
</dbReference>
<name>A0A3S5B482_9PLAT</name>
<accession>A0A3S5B482</accession>
<comment type="caution">
    <text evidence="1">The sequence shown here is derived from an EMBL/GenBank/DDBJ whole genome shotgun (WGS) entry which is preliminary data.</text>
</comment>
<protein>
    <submittedName>
        <fullName evidence="1">Uncharacterized protein</fullName>
    </submittedName>
</protein>
<keyword evidence="2" id="KW-1185">Reference proteome</keyword>
<gene>
    <name evidence="1" type="ORF">PXEA_LOCUS33314</name>
</gene>